<evidence type="ECO:0000313" key="3">
    <source>
        <dbReference type="EMBL" id="KAF7817250.1"/>
    </source>
</evidence>
<sequence>MEKLKLKCKEIFNKRGCLGCCTKPPSIISMDDPSRRLRSQARTTTKDEESEEFWNSSSLGIDQDHTHCVVVWKQTRQEWIRNRKCESETKVGEGRISYNATYKSLLGTNKPFPQPIPLREMVEFVVDIWEQDGLYEYE</sequence>
<feature type="domain" description="Gag1-like clamp" evidence="2">
    <location>
        <begin position="34"/>
        <end position="136"/>
    </location>
</feature>
<feature type="region of interest" description="Disordered" evidence="1">
    <location>
        <begin position="31"/>
        <end position="56"/>
    </location>
</feature>
<protein>
    <recommendedName>
        <fullName evidence="2">Gag1-like clamp domain-containing protein</fullName>
    </recommendedName>
</protein>
<dbReference type="InterPro" id="IPR025124">
    <property type="entry name" value="Gag1-like_clamp"/>
</dbReference>
<dbReference type="Proteomes" id="UP000634136">
    <property type="component" value="Unassembled WGS sequence"/>
</dbReference>
<comment type="caution">
    <text evidence="3">The sequence shown here is derived from an EMBL/GenBank/DDBJ whole genome shotgun (WGS) entry which is preliminary data.</text>
</comment>
<dbReference type="PANTHER" id="PTHR33373">
    <property type="entry name" value="OS07G0479600 PROTEIN"/>
    <property type="match status" value="1"/>
</dbReference>
<dbReference type="AlphaFoldDB" id="A0A834WBJ9"/>
<accession>A0A834WBJ9</accession>
<evidence type="ECO:0000313" key="4">
    <source>
        <dbReference type="Proteomes" id="UP000634136"/>
    </source>
</evidence>
<dbReference type="Pfam" id="PF13259">
    <property type="entry name" value="clamp_Gag1-like"/>
    <property type="match status" value="1"/>
</dbReference>
<name>A0A834WBJ9_9FABA</name>
<dbReference type="PANTHER" id="PTHR33373:SF1">
    <property type="entry name" value="DUF4050 DOMAIN-CONTAINING PROTEIN"/>
    <property type="match status" value="1"/>
</dbReference>
<keyword evidence="4" id="KW-1185">Reference proteome</keyword>
<evidence type="ECO:0000259" key="2">
    <source>
        <dbReference type="Pfam" id="PF13259"/>
    </source>
</evidence>
<evidence type="ECO:0000256" key="1">
    <source>
        <dbReference type="SAM" id="MobiDB-lite"/>
    </source>
</evidence>
<dbReference type="EMBL" id="JAAIUW010000009">
    <property type="protein sequence ID" value="KAF7817250.1"/>
    <property type="molecule type" value="Genomic_DNA"/>
</dbReference>
<organism evidence="3 4">
    <name type="scientific">Senna tora</name>
    <dbReference type="NCBI Taxonomy" id="362788"/>
    <lineage>
        <taxon>Eukaryota</taxon>
        <taxon>Viridiplantae</taxon>
        <taxon>Streptophyta</taxon>
        <taxon>Embryophyta</taxon>
        <taxon>Tracheophyta</taxon>
        <taxon>Spermatophyta</taxon>
        <taxon>Magnoliopsida</taxon>
        <taxon>eudicotyledons</taxon>
        <taxon>Gunneridae</taxon>
        <taxon>Pentapetalae</taxon>
        <taxon>rosids</taxon>
        <taxon>fabids</taxon>
        <taxon>Fabales</taxon>
        <taxon>Fabaceae</taxon>
        <taxon>Caesalpinioideae</taxon>
        <taxon>Cassia clade</taxon>
        <taxon>Senna</taxon>
    </lineage>
</organism>
<proteinExistence type="predicted"/>
<dbReference type="OrthoDB" id="1896025at2759"/>
<gene>
    <name evidence="3" type="ORF">G2W53_031219</name>
</gene>
<reference evidence="3" key="1">
    <citation type="submission" date="2020-09" db="EMBL/GenBank/DDBJ databases">
        <title>Genome-Enabled Discovery of Anthraquinone Biosynthesis in Senna tora.</title>
        <authorList>
            <person name="Kang S.-H."/>
            <person name="Pandey R.P."/>
            <person name="Lee C.-M."/>
            <person name="Sim J.-S."/>
            <person name="Jeong J.-T."/>
            <person name="Choi B.-S."/>
            <person name="Jung M."/>
            <person name="Ginzburg D."/>
            <person name="Zhao K."/>
            <person name="Won S.Y."/>
            <person name="Oh T.-J."/>
            <person name="Yu Y."/>
            <person name="Kim N.-H."/>
            <person name="Lee O.R."/>
            <person name="Lee T.-H."/>
            <person name="Bashyal P."/>
            <person name="Kim T.-S."/>
            <person name="Lee W.-H."/>
            <person name="Kawkins C."/>
            <person name="Kim C.-K."/>
            <person name="Kim J.S."/>
            <person name="Ahn B.O."/>
            <person name="Rhee S.Y."/>
            <person name="Sohng J.K."/>
        </authorList>
    </citation>
    <scope>NUCLEOTIDE SEQUENCE</scope>
    <source>
        <tissue evidence="3">Leaf</tissue>
    </source>
</reference>